<keyword evidence="3" id="KW-1185">Reference proteome</keyword>
<accession>A0DP45</accession>
<dbReference type="InParanoid" id="A0DP45"/>
<evidence type="ECO:0000313" key="2">
    <source>
        <dbReference type="EMBL" id="CAK84812.1"/>
    </source>
</evidence>
<evidence type="ECO:0000256" key="1">
    <source>
        <dbReference type="SAM" id="Coils"/>
    </source>
</evidence>
<dbReference type="EMBL" id="CT868529">
    <property type="protein sequence ID" value="CAK84812.1"/>
    <property type="molecule type" value="Genomic_DNA"/>
</dbReference>
<reference evidence="2 3" key="1">
    <citation type="journal article" date="2006" name="Nature">
        <title>Global trends of whole-genome duplications revealed by the ciliate Paramecium tetraurelia.</title>
        <authorList>
            <consortium name="Genoscope"/>
            <person name="Aury J.-M."/>
            <person name="Jaillon O."/>
            <person name="Duret L."/>
            <person name="Noel B."/>
            <person name="Jubin C."/>
            <person name="Porcel B.M."/>
            <person name="Segurens B."/>
            <person name="Daubin V."/>
            <person name="Anthouard V."/>
            <person name="Aiach N."/>
            <person name="Arnaiz O."/>
            <person name="Billaut A."/>
            <person name="Beisson J."/>
            <person name="Blanc I."/>
            <person name="Bouhouche K."/>
            <person name="Camara F."/>
            <person name="Duharcourt S."/>
            <person name="Guigo R."/>
            <person name="Gogendeau D."/>
            <person name="Katinka M."/>
            <person name="Keller A.-M."/>
            <person name="Kissmehl R."/>
            <person name="Klotz C."/>
            <person name="Koll F."/>
            <person name="Le Moue A."/>
            <person name="Lepere C."/>
            <person name="Malinsky S."/>
            <person name="Nowacki M."/>
            <person name="Nowak J.K."/>
            <person name="Plattner H."/>
            <person name="Poulain J."/>
            <person name="Ruiz F."/>
            <person name="Serrano V."/>
            <person name="Zagulski M."/>
            <person name="Dessen P."/>
            <person name="Betermier M."/>
            <person name="Weissenbach J."/>
            <person name="Scarpelli C."/>
            <person name="Schachter V."/>
            <person name="Sperling L."/>
            <person name="Meyer E."/>
            <person name="Cohen J."/>
            <person name="Wincker P."/>
        </authorList>
    </citation>
    <scope>NUCLEOTIDE SEQUENCE [LARGE SCALE GENOMIC DNA]</scope>
    <source>
        <strain evidence="2 3">Stock d4-2</strain>
    </source>
</reference>
<organism evidence="2 3">
    <name type="scientific">Paramecium tetraurelia</name>
    <dbReference type="NCBI Taxonomy" id="5888"/>
    <lineage>
        <taxon>Eukaryota</taxon>
        <taxon>Sar</taxon>
        <taxon>Alveolata</taxon>
        <taxon>Ciliophora</taxon>
        <taxon>Intramacronucleata</taxon>
        <taxon>Oligohymenophorea</taxon>
        <taxon>Peniculida</taxon>
        <taxon>Parameciidae</taxon>
        <taxon>Paramecium</taxon>
    </lineage>
</organism>
<dbReference type="OrthoDB" id="10366981at2759"/>
<evidence type="ECO:0008006" key="4">
    <source>
        <dbReference type="Google" id="ProtNLM"/>
    </source>
</evidence>
<dbReference type="GeneID" id="5037991"/>
<keyword evidence="1" id="KW-0175">Coiled coil</keyword>
<dbReference type="KEGG" id="ptm:GSPATT00018993001"/>
<evidence type="ECO:0000313" key="3">
    <source>
        <dbReference type="Proteomes" id="UP000000600"/>
    </source>
</evidence>
<gene>
    <name evidence="2" type="ORF">GSPATT00018993001</name>
</gene>
<sequence>MKLKVILLDKEYNFKRYSKYQDFLDIFCSIEPQFELDSFTYYDEEQDLITISKEEDYNCFLVSSISTIQAKVTSREEFKANLRLQTGQEIIQLMQLTHMISQQKMFYEHNLQITRAIQKVPIEEQPLQQEKNIILRKIEEQKKRIEKNKKLKLKTDLVYHFLSSDICSIVNQVDRKLRYDQTTQEEFDKQLESTQKYLVDQFFQVYLQRLNKIIEIRETQQNGNRKMTELKNNLKQIEYQIKRTNKELKLRENYFLQGIYAIKCLVKKL</sequence>
<feature type="coiled-coil region" evidence="1">
    <location>
        <begin position="128"/>
        <end position="155"/>
    </location>
</feature>
<dbReference type="Proteomes" id="UP000000600">
    <property type="component" value="Unassembled WGS sequence"/>
</dbReference>
<name>A0DP45_PARTE</name>
<dbReference type="OMA" id="DYNCFLV"/>
<proteinExistence type="predicted"/>
<protein>
    <recommendedName>
        <fullName evidence="4">PB1 domain-containing protein</fullName>
    </recommendedName>
</protein>
<dbReference type="AlphaFoldDB" id="A0DP45"/>
<dbReference type="HOGENOM" id="CLU_1036089_0_0_1"/>
<dbReference type="RefSeq" id="XP_001452209.1">
    <property type="nucleotide sequence ID" value="XM_001452172.1"/>
</dbReference>
<feature type="coiled-coil region" evidence="1">
    <location>
        <begin position="220"/>
        <end position="247"/>
    </location>
</feature>